<dbReference type="EMBL" id="JH717848">
    <property type="protein sequence ID" value="EWY83040.1"/>
    <property type="molecule type" value="Genomic_DNA"/>
</dbReference>
<protein>
    <submittedName>
        <fullName evidence="2">Uncharacterized protein</fullName>
    </submittedName>
</protein>
<evidence type="ECO:0000313" key="2">
    <source>
        <dbReference type="EMBL" id="EWY83040.1"/>
    </source>
</evidence>
<evidence type="ECO:0000313" key="3">
    <source>
        <dbReference type="Proteomes" id="UP000030753"/>
    </source>
</evidence>
<organism evidence="2 3">
    <name type="scientific">Fusarium oxysporum NRRL 32931</name>
    <dbReference type="NCBI Taxonomy" id="660029"/>
    <lineage>
        <taxon>Eukaryota</taxon>
        <taxon>Fungi</taxon>
        <taxon>Dikarya</taxon>
        <taxon>Ascomycota</taxon>
        <taxon>Pezizomycotina</taxon>
        <taxon>Sordariomycetes</taxon>
        <taxon>Hypocreomycetidae</taxon>
        <taxon>Hypocreales</taxon>
        <taxon>Nectriaceae</taxon>
        <taxon>Fusarium</taxon>
        <taxon>Fusarium oxysporum species complex</taxon>
    </lineage>
</organism>
<keyword evidence="1" id="KW-0732">Signal</keyword>
<accession>W9HPZ5</accession>
<dbReference type="Proteomes" id="UP000030753">
    <property type="component" value="Unassembled WGS sequence"/>
</dbReference>
<dbReference type="AlphaFoldDB" id="W9HPZ5"/>
<dbReference type="HOGENOM" id="CLU_3125098_0_0_1"/>
<feature type="signal peptide" evidence="1">
    <location>
        <begin position="1"/>
        <end position="30"/>
    </location>
</feature>
<feature type="chain" id="PRO_5004922113" evidence="1">
    <location>
        <begin position="31"/>
        <end position="58"/>
    </location>
</feature>
<gene>
    <name evidence="2" type="ORF">FOYG_15116</name>
</gene>
<sequence>MFLWHSDENLKVGLCAAWLALVACTQISQPQPSRAGHLGMVGLLVCIYDNVRNVEKRS</sequence>
<evidence type="ECO:0000256" key="1">
    <source>
        <dbReference type="SAM" id="SignalP"/>
    </source>
</evidence>
<reference evidence="2 3" key="1">
    <citation type="submission" date="2011-06" db="EMBL/GenBank/DDBJ databases">
        <title>The Genome Sequence of Fusarium oxysporum FOSC 3-a.</title>
        <authorList>
            <consortium name="The Broad Institute Genome Sequencing Platform"/>
            <person name="Ma L.-J."/>
            <person name="Gale L.R."/>
            <person name="Schwartz D.C."/>
            <person name="Zhou S."/>
            <person name="Corby-Kistler H."/>
            <person name="Young S.K."/>
            <person name="Zeng Q."/>
            <person name="Gargeya S."/>
            <person name="Fitzgerald M."/>
            <person name="Haas B."/>
            <person name="Abouelleil A."/>
            <person name="Alvarado L."/>
            <person name="Arachchi H.M."/>
            <person name="Berlin A."/>
            <person name="Brown A."/>
            <person name="Chapman S.B."/>
            <person name="Chen Z."/>
            <person name="Dunbar C."/>
            <person name="Freedman E."/>
            <person name="Gearin G."/>
            <person name="Gellesch M."/>
            <person name="Goldberg J."/>
            <person name="Griggs A."/>
            <person name="Gujja S."/>
            <person name="Heiman D."/>
            <person name="Howarth C."/>
            <person name="Larson L."/>
            <person name="Lui A."/>
            <person name="MacDonald P.J.P."/>
            <person name="Mehta T."/>
            <person name="Montmayeur A."/>
            <person name="Murphy C."/>
            <person name="Neiman D."/>
            <person name="Pearson M."/>
            <person name="Priest M."/>
            <person name="Roberts A."/>
            <person name="Saif S."/>
            <person name="Shea T."/>
            <person name="Shenoy N."/>
            <person name="Sisk P."/>
            <person name="Stolte C."/>
            <person name="Sykes S."/>
            <person name="Wortman J."/>
            <person name="Nusbaum C."/>
            <person name="Birren B."/>
        </authorList>
    </citation>
    <scope>NUCLEOTIDE SEQUENCE [LARGE SCALE GENOMIC DNA]</scope>
    <source>
        <strain evidence="3">FOSC 3-a</strain>
    </source>
</reference>
<proteinExistence type="predicted"/>
<name>W9HPZ5_FUSOX</name>